<dbReference type="Gene3D" id="1.25.40.20">
    <property type="entry name" value="Ankyrin repeat-containing domain"/>
    <property type="match status" value="1"/>
</dbReference>
<dbReference type="SMART" id="SM00248">
    <property type="entry name" value="ANK"/>
    <property type="match status" value="4"/>
</dbReference>
<reference evidence="4" key="1">
    <citation type="journal article" date="2021" name="Nat. Commun.">
        <title>Genomic analyses provide insights into spinach domestication and the genetic basis of agronomic traits.</title>
        <authorList>
            <person name="Cai X."/>
            <person name="Sun X."/>
            <person name="Xu C."/>
            <person name="Sun H."/>
            <person name="Wang X."/>
            <person name="Ge C."/>
            <person name="Zhang Z."/>
            <person name="Wang Q."/>
            <person name="Fei Z."/>
            <person name="Jiao C."/>
            <person name="Wang Q."/>
        </authorList>
    </citation>
    <scope>NUCLEOTIDE SEQUENCE [LARGE SCALE GENOMIC DNA]</scope>
    <source>
        <strain evidence="4">cv. Varoflay</strain>
    </source>
</reference>
<dbReference type="OrthoDB" id="1921232at2759"/>
<dbReference type="Proteomes" id="UP000813463">
    <property type="component" value="Chromosome 3"/>
</dbReference>
<proteinExistence type="predicted"/>
<dbReference type="PROSITE" id="PS50297">
    <property type="entry name" value="ANK_REP_REGION"/>
    <property type="match status" value="1"/>
</dbReference>
<keyword evidence="2" id="KW-0472">Membrane</keyword>
<keyword evidence="2" id="KW-0812">Transmembrane</keyword>
<dbReference type="Pfam" id="PF12796">
    <property type="entry name" value="Ank_2"/>
    <property type="match status" value="1"/>
</dbReference>
<feature type="domain" description="PGG" evidence="3">
    <location>
        <begin position="427"/>
        <end position="531"/>
    </location>
</feature>
<dbReference type="AlphaFoldDB" id="A0A9R0IXH8"/>
<dbReference type="InterPro" id="IPR036770">
    <property type="entry name" value="Ankyrin_rpt-contain_sf"/>
</dbReference>
<reference evidence="5" key="2">
    <citation type="submission" date="2025-08" db="UniProtKB">
        <authorList>
            <consortium name="RefSeq"/>
        </authorList>
    </citation>
    <scope>IDENTIFICATION</scope>
    <source>
        <tissue evidence="5">Leaf</tissue>
    </source>
</reference>
<dbReference type="PANTHER" id="PTHR24177:SF292">
    <property type="entry name" value="ANKYRIN REPEAT FAMILY PROTEIN-RELATED"/>
    <property type="match status" value="1"/>
</dbReference>
<evidence type="ECO:0000313" key="5">
    <source>
        <dbReference type="RefSeq" id="XP_021857339.1"/>
    </source>
</evidence>
<evidence type="ECO:0000256" key="1">
    <source>
        <dbReference type="PROSITE-ProRule" id="PRU00023"/>
    </source>
</evidence>
<dbReference type="RefSeq" id="XP_021857339.1">
    <property type="nucleotide sequence ID" value="XM_022001647.2"/>
</dbReference>
<dbReference type="GeneID" id="110796584"/>
<feature type="transmembrane region" description="Helical" evidence="2">
    <location>
        <begin position="515"/>
        <end position="537"/>
    </location>
</feature>
<feature type="transmembrane region" description="Helical" evidence="2">
    <location>
        <begin position="543"/>
        <end position="561"/>
    </location>
</feature>
<dbReference type="PROSITE" id="PS50088">
    <property type="entry name" value="ANK_REPEAT"/>
    <property type="match status" value="1"/>
</dbReference>
<evidence type="ECO:0000313" key="4">
    <source>
        <dbReference type="Proteomes" id="UP000813463"/>
    </source>
</evidence>
<dbReference type="SUPFAM" id="SSF48403">
    <property type="entry name" value="Ankyrin repeat"/>
    <property type="match status" value="2"/>
</dbReference>
<keyword evidence="4" id="KW-1185">Reference proteome</keyword>
<evidence type="ECO:0000259" key="3">
    <source>
        <dbReference type="Pfam" id="PF13962"/>
    </source>
</evidence>
<dbReference type="GO" id="GO:0016020">
    <property type="term" value="C:membrane"/>
    <property type="evidence" value="ECO:0000318"/>
    <property type="project" value="GO_Central"/>
</dbReference>
<sequence>MEEDNWATPLSQCPRDLLSDDRRVEYLNYGVPLYKAALKGDWEAANQIHFTHQHCFATKITRQGDTALHIAAIAKRTDFVVKLVALMVQDRCTHLLFLRNNNGNTALCLAAASGTVEIAKVMVEADESLLEIPGNTSGLTPLHMAALLGHREMVKYLLRLTQDRLSYEECCAIFITTINSDLYDIALVMLSGNEQLVMARDEATQDDDGHINIGETPLHVLAKKSVKSSATSLSNCCTIFKRGRRRSRHKEVPLQHIGLELVERLWELILRKNQDEIDRLMGQPWQVIFVAVEVGNVEFVTTLLRAYPDLIWKLNDKHLSIFHVAVIHRQEKIFRLIYEIGAIKDLLAAYLETDTNNNILHLAAMLPSSDRLNCISGAALQMQREMLWFKEVEDLVMPQFAEVQNSAGKTPLTLFTEQHKDLRAAGEEWMRKTASSCSVVATLIASAVFGFLLKVPRNNAESLVNPLSYSGWYLVFAISDSLSLITSTASTLMFLSILISTYAEKDFLDSLPRKLIIGLVLLFLSIVFITFTTTFHIIFNQGWPWFGIIVLVFITIILFTTQELSLMWEVFSSTFGSSSIFKSPTPTLF</sequence>
<name>A0A9R0IXH8_SPIOL</name>
<dbReference type="KEGG" id="soe:110796584"/>
<dbReference type="InterPro" id="IPR002110">
    <property type="entry name" value="Ankyrin_rpt"/>
</dbReference>
<protein>
    <recommendedName>
        <fullName evidence="3">PGG domain-containing protein</fullName>
    </recommendedName>
</protein>
<evidence type="ECO:0000256" key="2">
    <source>
        <dbReference type="SAM" id="Phobius"/>
    </source>
</evidence>
<keyword evidence="2" id="KW-1133">Transmembrane helix</keyword>
<dbReference type="PANTHER" id="PTHR24177">
    <property type="entry name" value="CASKIN"/>
    <property type="match status" value="1"/>
</dbReference>
<gene>
    <name evidence="5" type="primary">LOC110796584</name>
</gene>
<organism evidence="4 5">
    <name type="scientific">Spinacia oleracea</name>
    <name type="common">Spinach</name>
    <dbReference type="NCBI Taxonomy" id="3562"/>
    <lineage>
        <taxon>Eukaryota</taxon>
        <taxon>Viridiplantae</taxon>
        <taxon>Streptophyta</taxon>
        <taxon>Embryophyta</taxon>
        <taxon>Tracheophyta</taxon>
        <taxon>Spermatophyta</taxon>
        <taxon>Magnoliopsida</taxon>
        <taxon>eudicotyledons</taxon>
        <taxon>Gunneridae</taxon>
        <taxon>Pentapetalae</taxon>
        <taxon>Caryophyllales</taxon>
        <taxon>Chenopodiaceae</taxon>
        <taxon>Chenopodioideae</taxon>
        <taxon>Anserineae</taxon>
        <taxon>Spinacia</taxon>
    </lineage>
</organism>
<keyword evidence="1" id="KW-0040">ANK repeat</keyword>
<feature type="transmembrane region" description="Helical" evidence="2">
    <location>
        <begin position="473"/>
        <end position="503"/>
    </location>
</feature>
<accession>A0A9R0IXH8</accession>
<feature type="repeat" description="ANK" evidence="1">
    <location>
        <begin position="137"/>
        <end position="159"/>
    </location>
</feature>
<dbReference type="Pfam" id="PF13962">
    <property type="entry name" value="PGG"/>
    <property type="match status" value="1"/>
</dbReference>
<dbReference type="InterPro" id="IPR026961">
    <property type="entry name" value="PGG_dom"/>
</dbReference>